<reference evidence="1" key="1">
    <citation type="submission" date="2020-05" db="UniProtKB">
        <authorList>
            <consortium name="EnsemblMetazoa"/>
        </authorList>
    </citation>
    <scope>IDENTIFICATION</scope>
    <source>
        <strain evidence="1">Aabys</strain>
    </source>
</reference>
<evidence type="ECO:0000313" key="1">
    <source>
        <dbReference type="EnsemblMetazoa" id="MDOA007624-PA"/>
    </source>
</evidence>
<proteinExistence type="predicted"/>
<sequence>RDFTIELHHLHIDVFNQTLVKSVTYHLRGTKIIYVDFTLSRNLYDFGLKASVDMIGKDNRNMNVFKVDTRGCDALKSSHDKMNLLKVIFREIFRVSNIPRKCPILADKKYFINNYTINDDDFPPIFPSLEFRIKIDIIVDKDAIATAVIKGRIRK</sequence>
<dbReference type="EnsemblMetazoa" id="MDOA007624-RA">
    <property type="protein sequence ID" value="MDOA007624-PA"/>
    <property type="gene ID" value="MDOA007624"/>
</dbReference>
<dbReference type="AlphaFoldDB" id="A0A1I8MR69"/>
<dbReference type="VEuPathDB" id="VectorBase:MDOA007624"/>
<dbReference type="VEuPathDB" id="VectorBase:MDOMA2_010254"/>
<dbReference type="eggNOG" id="ENOG502TB90">
    <property type="taxonomic scope" value="Eukaryota"/>
</dbReference>
<dbReference type="Pfam" id="PF06477">
    <property type="entry name" value="DUF1091"/>
    <property type="match status" value="1"/>
</dbReference>
<dbReference type="SMART" id="SM00697">
    <property type="entry name" value="DM8"/>
    <property type="match status" value="1"/>
</dbReference>
<protein>
    <submittedName>
        <fullName evidence="1">Uncharacterized protein</fullName>
    </submittedName>
</protein>
<accession>A0A1I8MR69</accession>
<dbReference type="PANTHER" id="PTHR20898">
    <property type="entry name" value="DAEDALUS ON 3-RELATED-RELATED"/>
    <property type="match status" value="1"/>
</dbReference>
<dbReference type="InterPro" id="IPR010512">
    <property type="entry name" value="DUF1091"/>
</dbReference>
<name>A0A1I8MR69_MUSDO</name>
<dbReference type="PANTHER" id="PTHR20898:SF0">
    <property type="entry name" value="DAEDALUS ON 3-RELATED"/>
    <property type="match status" value="1"/>
</dbReference>
<organism evidence="1">
    <name type="scientific">Musca domestica</name>
    <name type="common">House fly</name>
    <dbReference type="NCBI Taxonomy" id="7370"/>
    <lineage>
        <taxon>Eukaryota</taxon>
        <taxon>Metazoa</taxon>
        <taxon>Ecdysozoa</taxon>
        <taxon>Arthropoda</taxon>
        <taxon>Hexapoda</taxon>
        <taxon>Insecta</taxon>
        <taxon>Pterygota</taxon>
        <taxon>Neoptera</taxon>
        <taxon>Endopterygota</taxon>
        <taxon>Diptera</taxon>
        <taxon>Brachycera</taxon>
        <taxon>Muscomorpha</taxon>
        <taxon>Muscoidea</taxon>
        <taxon>Muscidae</taxon>
        <taxon>Musca</taxon>
    </lineage>
</organism>